<dbReference type="EMBL" id="MN738939">
    <property type="protein sequence ID" value="QHT32423.1"/>
    <property type="molecule type" value="Genomic_DNA"/>
</dbReference>
<proteinExistence type="predicted"/>
<dbReference type="AlphaFoldDB" id="A0A6C0EV64"/>
<sequence length="121" mass="14280">MDFIESQLENLFKKHYSSKESFLKKYNALKESVDNDKDNVANDICGIHRRLIELQNDINDINNKPSLLVYRNYINKCYDECNKTKKDISYNDKIYLGHIYVLYILVCLLIGVQVKVYYGTI</sequence>
<keyword evidence="1" id="KW-0812">Transmembrane</keyword>
<keyword evidence="1" id="KW-1133">Transmembrane helix</keyword>
<keyword evidence="1" id="KW-0472">Membrane</keyword>
<reference evidence="2" key="1">
    <citation type="journal article" date="2020" name="Nature">
        <title>Giant virus diversity and host interactions through global metagenomics.</title>
        <authorList>
            <person name="Schulz F."/>
            <person name="Roux S."/>
            <person name="Paez-Espino D."/>
            <person name="Jungbluth S."/>
            <person name="Walsh D.A."/>
            <person name="Denef V.J."/>
            <person name="McMahon K.D."/>
            <person name="Konstantinidis K.T."/>
            <person name="Eloe-Fadrosh E.A."/>
            <person name="Kyrpides N.C."/>
            <person name="Woyke T."/>
        </authorList>
    </citation>
    <scope>NUCLEOTIDE SEQUENCE</scope>
    <source>
        <strain evidence="2">GVMAG-M-3300009159-65</strain>
    </source>
</reference>
<feature type="transmembrane region" description="Helical" evidence="1">
    <location>
        <begin position="95"/>
        <end position="118"/>
    </location>
</feature>
<evidence type="ECO:0000313" key="2">
    <source>
        <dbReference type="EMBL" id="QHT32423.1"/>
    </source>
</evidence>
<accession>A0A6C0EV64</accession>
<evidence type="ECO:0000256" key="1">
    <source>
        <dbReference type="SAM" id="Phobius"/>
    </source>
</evidence>
<protein>
    <submittedName>
        <fullName evidence="2">Uncharacterized protein</fullName>
    </submittedName>
</protein>
<name>A0A6C0EV64_9ZZZZ</name>
<organism evidence="2">
    <name type="scientific">viral metagenome</name>
    <dbReference type="NCBI Taxonomy" id="1070528"/>
    <lineage>
        <taxon>unclassified sequences</taxon>
        <taxon>metagenomes</taxon>
        <taxon>organismal metagenomes</taxon>
    </lineage>
</organism>